<gene>
    <name evidence="2" type="ORF">EXIGLDRAFT_782089</name>
</gene>
<feature type="region of interest" description="Disordered" evidence="1">
    <location>
        <begin position="606"/>
        <end position="642"/>
    </location>
</feature>
<protein>
    <submittedName>
        <fullName evidence="2">Uncharacterized protein</fullName>
    </submittedName>
</protein>
<proteinExistence type="predicted"/>
<keyword evidence="3" id="KW-1185">Reference proteome</keyword>
<reference evidence="2 3" key="1">
    <citation type="journal article" date="2016" name="Mol. Biol. Evol.">
        <title>Comparative Genomics of Early-Diverging Mushroom-Forming Fungi Provides Insights into the Origins of Lignocellulose Decay Capabilities.</title>
        <authorList>
            <person name="Nagy L.G."/>
            <person name="Riley R."/>
            <person name="Tritt A."/>
            <person name="Adam C."/>
            <person name="Daum C."/>
            <person name="Floudas D."/>
            <person name="Sun H."/>
            <person name="Yadav J.S."/>
            <person name="Pangilinan J."/>
            <person name="Larsson K.H."/>
            <person name="Matsuura K."/>
            <person name="Barry K."/>
            <person name="Labutti K."/>
            <person name="Kuo R."/>
            <person name="Ohm R.A."/>
            <person name="Bhattacharya S.S."/>
            <person name="Shirouzu T."/>
            <person name="Yoshinaga Y."/>
            <person name="Martin F.M."/>
            <person name="Grigoriev I.V."/>
            <person name="Hibbett D.S."/>
        </authorList>
    </citation>
    <scope>NUCLEOTIDE SEQUENCE [LARGE SCALE GENOMIC DNA]</scope>
    <source>
        <strain evidence="2 3">HHB12029</strain>
    </source>
</reference>
<feature type="compositionally biased region" description="Basic and acidic residues" evidence="1">
    <location>
        <begin position="627"/>
        <end position="642"/>
    </location>
</feature>
<evidence type="ECO:0000313" key="2">
    <source>
        <dbReference type="EMBL" id="KZV79605.1"/>
    </source>
</evidence>
<evidence type="ECO:0000256" key="1">
    <source>
        <dbReference type="SAM" id="MobiDB-lite"/>
    </source>
</evidence>
<name>A0A165B0B9_EXIGL</name>
<evidence type="ECO:0000313" key="3">
    <source>
        <dbReference type="Proteomes" id="UP000077266"/>
    </source>
</evidence>
<sequence>MSKDNATTITAMSNSNFCLDEEGTEHVGDRVSLAQICRLVFRDAHIPKSMHENLRKASHPVPALPGVSNFDARDEEYDDATALYWPKTWETSAGLKSTQHCSDISPLVDMLCREYNERRTTHFKSPATGTIKEASEEMAKFLETNLNDILRVTLDMNRIMAKDTENPGQVVEAEWRGPFDRLQNLCLNSFWNDWNRDKTEDSKQPQSKQSVEAGPRITTFVERVLNLPRNPLLSGDDSHDFDVFRRIKNIMNDQATLDRHQKVIGNCVDYCKDVKVYWQVPKQVNKGKLSYIELCLEKAKTAVSHHVSNMTAWGEAYNPDPKLRQDNPDLASRKAINQEPRTGTCDIISVMHIDVNTVNAKVQDQDQHNRFYDFLRRTGDAPKDAEPKGTNAYMAEHVHRYTSTGFVGDIMGSSSVTSSPDPFGIVKKFAKKPSTSSDAGVKPGKVAVVVDVPLLIGEMKRNNPKYEPQAGNQLRQYLTSGVEFLAALDIRDTSIYGFITNRNVCSIVAAFAEENSDEVSTMTRDRSATIVKAPRGGAQPATGMKIMKTVLNKKHIIEREVVTYDLLSPIGTLNFVTFLLWIRYNKAPGLLKTCNDKLANFEKLKSQPLPDPHVPLPHGDTMAWTEWGRRPPPRKETKKKDE</sequence>
<organism evidence="2 3">
    <name type="scientific">Exidia glandulosa HHB12029</name>
    <dbReference type="NCBI Taxonomy" id="1314781"/>
    <lineage>
        <taxon>Eukaryota</taxon>
        <taxon>Fungi</taxon>
        <taxon>Dikarya</taxon>
        <taxon>Basidiomycota</taxon>
        <taxon>Agaricomycotina</taxon>
        <taxon>Agaricomycetes</taxon>
        <taxon>Auriculariales</taxon>
        <taxon>Exidiaceae</taxon>
        <taxon>Exidia</taxon>
    </lineage>
</organism>
<dbReference type="Proteomes" id="UP000077266">
    <property type="component" value="Unassembled WGS sequence"/>
</dbReference>
<dbReference type="AlphaFoldDB" id="A0A165B0B9"/>
<dbReference type="EMBL" id="KV426588">
    <property type="protein sequence ID" value="KZV79605.1"/>
    <property type="molecule type" value="Genomic_DNA"/>
</dbReference>
<accession>A0A165B0B9</accession>
<dbReference type="OrthoDB" id="2919059at2759"/>
<dbReference type="InParanoid" id="A0A165B0B9"/>